<dbReference type="Gene3D" id="2.40.330.10">
    <property type="entry name" value="DNA-binding pseudobarrel domain"/>
    <property type="match status" value="5"/>
</dbReference>
<reference evidence="8 9" key="2">
    <citation type="submission" date="2024-10" db="EMBL/GenBank/DDBJ databases">
        <authorList>
            <person name="Ryan C."/>
        </authorList>
    </citation>
    <scope>NUCLEOTIDE SEQUENCE [LARGE SCALE GENOMIC DNA]</scope>
</reference>
<evidence type="ECO:0000256" key="3">
    <source>
        <dbReference type="ARBA" id="ARBA00023125"/>
    </source>
</evidence>
<evidence type="ECO:0000256" key="1">
    <source>
        <dbReference type="ARBA" id="ARBA00004123"/>
    </source>
</evidence>
<feature type="region of interest" description="Disordered" evidence="6">
    <location>
        <begin position="613"/>
        <end position="640"/>
    </location>
</feature>
<name>A0ABC9CC91_9POAL</name>
<comment type="subcellular location">
    <subcellularLocation>
        <location evidence="1">Nucleus</location>
    </subcellularLocation>
</comment>
<dbReference type="InterPro" id="IPR039218">
    <property type="entry name" value="REM_fam"/>
</dbReference>
<dbReference type="SUPFAM" id="SSF101936">
    <property type="entry name" value="DNA-binding pseudobarrel domain"/>
    <property type="match status" value="5"/>
</dbReference>
<protein>
    <recommendedName>
        <fullName evidence="7">TF-B3 domain-containing protein</fullName>
    </recommendedName>
</protein>
<dbReference type="Proteomes" id="UP001497457">
    <property type="component" value="Chromosome 29rd"/>
</dbReference>
<dbReference type="GO" id="GO:0005634">
    <property type="term" value="C:nucleus"/>
    <property type="evidence" value="ECO:0007669"/>
    <property type="project" value="UniProtKB-SubCell"/>
</dbReference>
<reference evidence="9" key="1">
    <citation type="submission" date="2024-06" db="EMBL/GenBank/DDBJ databases">
        <authorList>
            <person name="Ryan C."/>
        </authorList>
    </citation>
    <scope>NUCLEOTIDE SEQUENCE [LARGE SCALE GENOMIC DNA]</scope>
</reference>
<dbReference type="InterPro" id="IPR003340">
    <property type="entry name" value="B3_DNA-bd"/>
</dbReference>
<feature type="domain" description="TF-B3" evidence="7">
    <location>
        <begin position="500"/>
        <end position="597"/>
    </location>
</feature>
<evidence type="ECO:0000259" key="7">
    <source>
        <dbReference type="PROSITE" id="PS50863"/>
    </source>
</evidence>
<feature type="domain" description="TF-B3" evidence="7">
    <location>
        <begin position="655"/>
        <end position="749"/>
    </location>
</feature>
<dbReference type="AlphaFoldDB" id="A0ABC9CC91"/>
<dbReference type="PANTHER" id="PTHR31674:SF86">
    <property type="entry name" value="B3 DOMAIN-CONTAINING PROTEIN OS04G0347400-RELATED"/>
    <property type="match status" value="1"/>
</dbReference>
<dbReference type="PROSITE" id="PS50863">
    <property type="entry name" value="B3"/>
    <property type="match status" value="5"/>
</dbReference>
<dbReference type="EMBL" id="OZ075139">
    <property type="protein sequence ID" value="CAL5017650.1"/>
    <property type="molecule type" value="Genomic_DNA"/>
</dbReference>
<evidence type="ECO:0000256" key="2">
    <source>
        <dbReference type="ARBA" id="ARBA00023015"/>
    </source>
</evidence>
<feature type="domain" description="TF-B3" evidence="7">
    <location>
        <begin position="96"/>
        <end position="148"/>
    </location>
</feature>
<evidence type="ECO:0000256" key="6">
    <source>
        <dbReference type="SAM" id="MobiDB-lite"/>
    </source>
</evidence>
<evidence type="ECO:0000313" key="8">
    <source>
        <dbReference type="EMBL" id="CAL5017650.1"/>
    </source>
</evidence>
<evidence type="ECO:0000256" key="5">
    <source>
        <dbReference type="ARBA" id="ARBA00023242"/>
    </source>
</evidence>
<dbReference type="SMART" id="SM01019">
    <property type="entry name" value="B3"/>
    <property type="match status" value="5"/>
</dbReference>
<gene>
    <name evidence="8" type="ORF">URODEC1_LOCUS73906</name>
</gene>
<accession>A0ABC9CC91</accession>
<dbReference type="PANTHER" id="PTHR31674">
    <property type="entry name" value="B3 DOMAIN-CONTAINING PROTEIN REM-LIKE 3-RELATED"/>
    <property type="match status" value="1"/>
</dbReference>
<keyword evidence="5" id="KW-0539">Nucleus</keyword>
<keyword evidence="9" id="KW-1185">Reference proteome</keyword>
<keyword evidence="4" id="KW-0804">Transcription</keyword>
<feature type="compositionally biased region" description="Basic and acidic residues" evidence="6">
    <location>
        <begin position="617"/>
        <end position="629"/>
    </location>
</feature>
<dbReference type="CDD" id="cd10017">
    <property type="entry name" value="B3_DNA"/>
    <property type="match status" value="3"/>
</dbReference>
<sequence>MTHQTSSCFPPITVAAGAPTPNNGAAGRRGQAHKGAAALHLRLPGACARSLVRPPAGRGGLTGLRLPSLQRIPDELAAEIGAEEAIVVGPTGGKARPWPVEVGRDGDGAFLGRGWREFAAACGVAPGWRLVLRHRGRGVLTIKVFDDECCCLRDLGEQPPPAAAEAGTSSQDTARKPQFLRVFPKDFMENMLIPVKFVQQHIPKDHLDNHMAIISGPLGKVSPIELEINRSEVFFRGGWSQFLVFHDIAEANALLLRYEGNMVFTVKVFEPDGCQREAKHKDIRIRQISTLPHIEERQEEPPVSIQKHCKNYWPSSDGKKKQNSHMTYLNKAPLWKKSIYEIGPPSWIKKEINMNSLKKELALPGGFCCAIGLLGRCTMTLKTSMTSTKSWQVLVHPWKKGNYWLGKGWLTFCRENSLKLGDICTFNVIKTTLWHVVVTRCKEVINQPFYQESPSVSSRIRMSKNKWSRSKRNKGSIGSMSSFNKAAFPRKSFYEIGPPSWIKKVINAHTLEKNLALATAFCDAIGLQESCMITLKTSMDSTISWKVRGIPIKNSCSYLLIKGWRRFCQENYLKEGDICTFNIVETTLWHVVITRCKEKIDQLCHGNHSAFSMKRKRENDRSSSEEQKRPKGSMTSWHKASSKTGSVFKFGPPAWIMKEINAYAINNNILYLPPVFCEAIGIREPCLITLKTSMSSSASWQAHITPYNNSSHRVKGLNRFYQDNGIKVGDLCTFKIVETTLWHVVIEPQ</sequence>
<feature type="domain" description="TF-B3" evidence="7">
    <location>
        <begin position="378"/>
        <end position="442"/>
    </location>
</feature>
<dbReference type="InterPro" id="IPR015300">
    <property type="entry name" value="DNA-bd_pseudobarrel_sf"/>
</dbReference>
<evidence type="ECO:0000313" key="9">
    <source>
        <dbReference type="Proteomes" id="UP001497457"/>
    </source>
</evidence>
<dbReference type="GO" id="GO:0003677">
    <property type="term" value="F:DNA binding"/>
    <property type="evidence" value="ECO:0007669"/>
    <property type="project" value="UniProtKB-KW"/>
</dbReference>
<feature type="domain" description="TF-B3" evidence="7">
    <location>
        <begin position="176"/>
        <end position="272"/>
    </location>
</feature>
<keyword evidence="2" id="KW-0805">Transcription regulation</keyword>
<organism evidence="8 9">
    <name type="scientific">Urochloa decumbens</name>
    <dbReference type="NCBI Taxonomy" id="240449"/>
    <lineage>
        <taxon>Eukaryota</taxon>
        <taxon>Viridiplantae</taxon>
        <taxon>Streptophyta</taxon>
        <taxon>Embryophyta</taxon>
        <taxon>Tracheophyta</taxon>
        <taxon>Spermatophyta</taxon>
        <taxon>Magnoliopsida</taxon>
        <taxon>Liliopsida</taxon>
        <taxon>Poales</taxon>
        <taxon>Poaceae</taxon>
        <taxon>PACMAD clade</taxon>
        <taxon>Panicoideae</taxon>
        <taxon>Panicodae</taxon>
        <taxon>Paniceae</taxon>
        <taxon>Melinidinae</taxon>
        <taxon>Urochloa</taxon>
    </lineage>
</organism>
<proteinExistence type="predicted"/>
<dbReference type="Pfam" id="PF02362">
    <property type="entry name" value="B3"/>
    <property type="match status" value="4"/>
</dbReference>
<keyword evidence="3" id="KW-0238">DNA-binding</keyword>
<evidence type="ECO:0000256" key="4">
    <source>
        <dbReference type="ARBA" id="ARBA00023163"/>
    </source>
</evidence>